<feature type="transmembrane region" description="Helical" evidence="1">
    <location>
        <begin position="53"/>
        <end position="80"/>
    </location>
</feature>
<evidence type="ECO:0000256" key="1">
    <source>
        <dbReference type="SAM" id="Phobius"/>
    </source>
</evidence>
<feature type="transmembrane region" description="Helical" evidence="1">
    <location>
        <begin position="16"/>
        <end position="41"/>
    </location>
</feature>
<protein>
    <recommendedName>
        <fullName evidence="4">G-protein coupled receptors family 1 profile domain-containing protein</fullName>
    </recommendedName>
</protein>
<sequence>MSSEDVALFGGLGQQIAALASASLFYGTFSVVFASSTYLLWRKHGLKSRTRSTVLIATTLMYCVATVHWSLLLAFTWILVTQSPDTSGPITLKSARLLANMDEVLVFLPIINFLVSDAIVVWRAWLICGRRPEIVLPCAILFVLALLAAVVSAVGSTLSVTVAPGMSLSLLAATLFGFLTMMINLLSTGLIAWKAWCAASAEHQKHLSTVDRPTQVEKILALLIESGVLYTGASLICSIILVARAGKLNSLIIPVVVQTSGIYPTLIVVLASLKKTHCDRNFTYDDTGPPQFAPHHGSAQQTTVTTHQNEYQSQIVELSVFEAVDRRASLESKKAELG</sequence>
<feature type="transmembrane region" description="Helical" evidence="1">
    <location>
        <begin position="104"/>
        <end position="122"/>
    </location>
</feature>
<evidence type="ECO:0000313" key="3">
    <source>
        <dbReference type="Proteomes" id="UP000298327"/>
    </source>
</evidence>
<organism evidence="2 3">
    <name type="scientific">Dentipellis fragilis</name>
    <dbReference type="NCBI Taxonomy" id="205917"/>
    <lineage>
        <taxon>Eukaryota</taxon>
        <taxon>Fungi</taxon>
        <taxon>Dikarya</taxon>
        <taxon>Basidiomycota</taxon>
        <taxon>Agaricomycotina</taxon>
        <taxon>Agaricomycetes</taxon>
        <taxon>Russulales</taxon>
        <taxon>Hericiaceae</taxon>
        <taxon>Dentipellis</taxon>
    </lineage>
</organism>
<dbReference type="EMBL" id="SEOQ01000122">
    <property type="protein sequence ID" value="TFY70024.1"/>
    <property type="molecule type" value="Genomic_DNA"/>
</dbReference>
<reference evidence="2 3" key="1">
    <citation type="submission" date="2019-02" db="EMBL/GenBank/DDBJ databases">
        <title>Genome sequencing of the rare red list fungi Dentipellis fragilis.</title>
        <authorList>
            <person name="Buettner E."/>
            <person name="Kellner H."/>
        </authorList>
    </citation>
    <scope>NUCLEOTIDE SEQUENCE [LARGE SCALE GENOMIC DNA]</scope>
    <source>
        <strain evidence="2 3">DSM 105465</strain>
    </source>
</reference>
<keyword evidence="1" id="KW-0472">Membrane</keyword>
<feature type="transmembrane region" description="Helical" evidence="1">
    <location>
        <begin position="219"/>
        <end position="245"/>
    </location>
</feature>
<keyword evidence="1" id="KW-0812">Transmembrane</keyword>
<gene>
    <name evidence="2" type="ORF">EVG20_g2913</name>
</gene>
<keyword evidence="1" id="KW-1133">Transmembrane helix</keyword>
<evidence type="ECO:0000313" key="2">
    <source>
        <dbReference type="EMBL" id="TFY70024.1"/>
    </source>
</evidence>
<comment type="caution">
    <text evidence="2">The sequence shown here is derived from an EMBL/GenBank/DDBJ whole genome shotgun (WGS) entry which is preliminary data.</text>
</comment>
<dbReference type="OrthoDB" id="3214103at2759"/>
<accession>A0A4Y9Z6B6</accession>
<keyword evidence="3" id="KW-1185">Reference proteome</keyword>
<feature type="transmembrane region" description="Helical" evidence="1">
    <location>
        <begin position="166"/>
        <end position="186"/>
    </location>
</feature>
<proteinExistence type="predicted"/>
<dbReference type="AlphaFoldDB" id="A0A4Y9Z6B6"/>
<dbReference type="Proteomes" id="UP000298327">
    <property type="component" value="Unassembled WGS sequence"/>
</dbReference>
<feature type="transmembrane region" description="Helical" evidence="1">
    <location>
        <begin position="251"/>
        <end position="273"/>
    </location>
</feature>
<feature type="transmembrane region" description="Helical" evidence="1">
    <location>
        <begin position="134"/>
        <end position="154"/>
    </location>
</feature>
<name>A0A4Y9Z6B6_9AGAM</name>
<evidence type="ECO:0008006" key="4">
    <source>
        <dbReference type="Google" id="ProtNLM"/>
    </source>
</evidence>